<reference evidence="3" key="1">
    <citation type="submission" date="2022-11" db="EMBL/GenBank/DDBJ databases">
        <authorList>
            <person name="Kikuchi T."/>
        </authorList>
    </citation>
    <scope>NUCLEOTIDE SEQUENCE</scope>
    <source>
        <strain evidence="3">PS1010</strain>
    </source>
</reference>
<feature type="signal peptide" evidence="1">
    <location>
        <begin position="1"/>
        <end position="24"/>
    </location>
</feature>
<protein>
    <recommendedName>
        <fullName evidence="2">DUF4773 domain-containing protein</fullName>
    </recommendedName>
</protein>
<evidence type="ECO:0000313" key="4">
    <source>
        <dbReference type="Proteomes" id="UP001152747"/>
    </source>
</evidence>
<evidence type="ECO:0000313" key="3">
    <source>
        <dbReference type="EMBL" id="CAI5438062.1"/>
    </source>
</evidence>
<evidence type="ECO:0000259" key="2">
    <source>
        <dbReference type="Pfam" id="PF15998"/>
    </source>
</evidence>
<sequence length="251" mass="27962">MLFPTFSFILLFLSIDFSLQQTKTQVLDISITPKSPKNIEIKLLDTKFKPIHHLVPRKSPNSQTFYGRIRREFEGNSVNILELQGGFRQNLAIFSSFSNISDHLTISGDEYKLKIASKIVDLTELLMRELKGNGCSCVHGNCACCVDVEIPEFRHNACVNATYNPSTVGLDLSIGIDGHYFTQEISIRNPPPVCISVPIPGAEHIAGICVAFTDLDLNKEKKILSGCIDLEIELVHLRVVQVKVGCFKMPV</sequence>
<name>A0A9P1I3Z0_9PELO</name>
<dbReference type="PANTHER" id="PTHR36299">
    <property type="entry name" value="AGAP008005-PA"/>
    <property type="match status" value="1"/>
</dbReference>
<keyword evidence="1" id="KW-0732">Signal</keyword>
<evidence type="ECO:0000256" key="1">
    <source>
        <dbReference type="SAM" id="SignalP"/>
    </source>
</evidence>
<organism evidence="3 4">
    <name type="scientific">Caenorhabditis angaria</name>
    <dbReference type="NCBI Taxonomy" id="860376"/>
    <lineage>
        <taxon>Eukaryota</taxon>
        <taxon>Metazoa</taxon>
        <taxon>Ecdysozoa</taxon>
        <taxon>Nematoda</taxon>
        <taxon>Chromadorea</taxon>
        <taxon>Rhabditida</taxon>
        <taxon>Rhabditina</taxon>
        <taxon>Rhabditomorpha</taxon>
        <taxon>Rhabditoidea</taxon>
        <taxon>Rhabditidae</taxon>
        <taxon>Peloderinae</taxon>
        <taxon>Caenorhabditis</taxon>
    </lineage>
</organism>
<accession>A0A9P1I3Z0</accession>
<keyword evidence="4" id="KW-1185">Reference proteome</keyword>
<feature type="chain" id="PRO_5040232463" description="DUF4773 domain-containing protein" evidence="1">
    <location>
        <begin position="25"/>
        <end position="251"/>
    </location>
</feature>
<dbReference type="InterPro" id="IPR031941">
    <property type="entry name" value="DUF4773"/>
</dbReference>
<dbReference type="PANTHER" id="PTHR36299:SF2">
    <property type="entry name" value="DUF4773 DOMAIN-CONTAINING PROTEIN"/>
    <property type="match status" value="1"/>
</dbReference>
<dbReference type="EMBL" id="CANHGI010000001">
    <property type="protein sequence ID" value="CAI5438062.1"/>
    <property type="molecule type" value="Genomic_DNA"/>
</dbReference>
<proteinExistence type="predicted"/>
<dbReference type="Proteomes" id="UP001152747">
    <property type="component" value="Unassembled WGS sequence"/>
</dbReference>
<dbReference type="AlphaFoldDB" id="A0A9P1I3Z0"/>
<comment type="caution">
    <text evidence="3">The sequence shown here is derived from an EMBL/GenBank/DDBJ whole genome shotgun (WGS) entry which is preliminary data.</text>
</comment>
<dbReference type="Pfam" id="PF15998">
    <property type="entry name" value="DUF4773"/>
    <property type="match status" value="1"/>
</dbReference>
<gene>
    <name evidence="3" type="ORF">CAMP_LOCUS699</name>
</gene>
<dbReference type="OrthoDB" id="5952164at2759"/>
<feature type="domain" description="DUF4773" evidence="2">
    <location>
        <begin position="135"/>
        <end position="249"/>
    </location>
</feature>